<evidence type="ECO:0000313" key="5">
    <source>
        <dbReference type="Proteomes" id="UP000287865"/>
    </source>
</evidence>
<dbReference type="AlphaFoldDB" id="A0A327X685"/>
<keyword evidence="1" id="KW-0732">Signal</keyword>
<reference evidence="2 4" key="2">
    <citation type="submission" date="2018-06" db="EMBL/GenBank/DDBJ databases">
        <title>Genomic Encyclopedia of Type Strains, Phase III (KMG-III): the genomes of soil and plant-associated and newly described type strains.</title>
        <authorList>
            <person name="Whitman W."/>
        </authorList>
    </citation>
    <scope>NUCLEOTIDE SEQUENCE [LARGE SCALE GENOMIC DNA]</scope>
    <source>
        <strain evidence="2 4">CGMCC 1.15366</strain>
    </source>
</reference>
<organism evidence="2 4">
    <name type="scientific">Aliidiomarina maris</name>
    <dbReference type="NCBI Taxonomy" id="531312"/>
    <lineage>
        <taxon>Bacteria</taxon>
        <taxon>Pseudomonadati</taxon>
        <taxon>Pseudomonadota</taxon>
        <taxon>Gammaproteobacteria</taxon>
        <taxon>Alteromonadales</taxon>
        <taxon>Idiomarinaceae</taxon>
        <taxon>Aliidiomarina</taxon>
    </lineage>
</organism>
<protein>
    <submittedName>
        <fullName evidence="2">Uncharacterized protein DUF3718</fullName>
    </submittedName>
</protein>
<dbReference type="Pfam" id="PF12514">
    <property type="entry name" value="DUF3718"/>
    <property type="match status" value="1"/>
</dbReference>
<evidence type="ECO:0000313" key="2">
    <source>
        <dbReference type="EMBL" id="RAK00623.1"/>
    </source>
</evidence>
<dbReference type="EMBL" id="PIPK01000003">
    <property type="protein sequence ID" value="RUO27366.1"/>
    <property type="molecule type" value="Genomic_DNA"/>
</dbReference>
<accession>A0A327X685</accession>
<evidence type="ECO:0000313" key="4">
    <source>
        <dbReference type="Proteomes" id="UP000249203"/>
    </source>
</evidence>
<dbReference type="EMBL" id="QLMD01000002">
    <property type="protein sequence ID" value="RAK00623.1"/>
    <property type="molecule type" value="Genomic_DNA"/>
</dbReference>
<dbReference type="Proteomes" id="UP000287865">
    <property type="component" value="Unassembled WGS sequence"/>
</dbReference>
<dbReference type="OrthoDB" id="6197363at2"/>
<feature type="signal peptide" evidence="1">
    <location>
        <begin position="1"/>
        <end position="28"/>
    </location>
</feature>
<comment type="caution">
    <text evidence="2">The sequence shown here is derived from an EMBL/GenBank/DDBJ whole genome shotgun (WGS) entry which is preliminary data.</text>
</comment>
<feature type="chain" id="PRO_5016309477" evidence="1">
    <location>
        <begin position="29"/>
        <end position="126"/>
    </location>
</feature>
<dbReference type="Proteomes" id="UP000249203">
    <property type="component" value="Unassembled WGS sequence"/>
</dbReference>
<dbReference type="RefSeq" id="WP_111568421.1">
    <property type="nucleotide sequence ID" value="NZ_PIPK01000003.1"/>
</dbReference>
<evidence type="ECO:0000256" key="1">
    <source>
        <dbReference type="SAM" id="SignalP"/>
    </source>
</evidence>
<reference evidence="3 5" key="1">
    <citation type="journal article" date="2018" name="Front. Microbiol.">
        <title>Genome-Based Analysis Reveals the Taxonomy and Diversity of the Family Idiomarinaceae.</title>
        <authorList>
            <person name="Liu Y."/>
            <person name="Lai Q."/>
            <person name="Shao Z."/>
        </authorList>
    </citation>
    <scope>NUCLEOTIDE SEQUENCE [LARGE SCALE GENOMIC DNA]</scope>
    <source>
        <strain evidence="3 5">CF12-14</strain>
    </source>
</reference>
<dbReference type="InterPro" id="IPR022193">
    <property type="entry name" value="DUF3718"/>
</dbReference>
<gene>
    <name evidence="2" type="ORF">B0I24_10248</name>
    <name evidence="3" type="ORF">CWE07_05335</name>
</gene>
<sequence>MWKAVASTVAVASIAMGVNLAASKPAQAQDLALNLCTYVQGDDRMRMRQRIREERIRLRQVYEGVRCNDLSLIQFALANGSMDIGTFMVSQLPASTLSRTGDLAWAEANGHGDSEVAQAIRERTED</sequence>
<name>A0A327X685_9GAMM</name>
<evidence type="ECO:0000313" key="3">
    <source>
        <dbReference type="EMBL" id="RUO27366.1"/>
    </source>
</evidence>
<keyword evidence="5" id="KW-1185">Reference proteome</keyword>
<proteinExistence type="predicted"/>